<evidence type="ECO:0000313" key="2">
    <source>
        <dbReference type="Proteomes" id="UP001476798"/>
    </source>
</evidence>
<protein>
    <recommendedName>
        <fullName evidence="3">Myosin motor domain-containing protein</fullName>
    </recommendedName>
</protein>
<sequence>MKRTVYLSPATSTLPTPFTESTRTISASLKSKLTVHRNVRDDEGFIIRHFAGAVCYETVRSQTAPAAGLQMNDTELSSFLL</sequence>
<name>A0ABV0MMI1_9TELE</name>
<keyword evidence="2" id="KW-1185">Reference proteome</keyword>
<dbReference type="EMBL" id="JAHRIO010005950">
    <property type="protein sequence ID" value="MEQ2160307.1"/>
    <property type="molecule type" value="Genomic_DNA"/>
</dbReference>
<dbReference type="Proteomes" id="UP001476798">
    <property type="component" value="Unassembled WGS sequence"/>
</dbReference>
<reference evidence="1 2" key="1">
    <citation type="submission" date="2021-06" db="EMBL/GenBank/DDBJ databases">
        <authorList>
            <person name="Palmer J.M."/>
        </authorList>
    </citation>
    <scope>NUCLEOTIDE SEQUENCE [LARGE SCALE GENOMIC DNA]</scope>
    <source>
        <strain evidence="1 2">GA_2019</strain>
        <tissue evidence="1">Muscle</tissue>
    </source>
</reference>
<evidence type="ECO:0000313" key="1">
    <source>
        <dbReference type="EMBL" id="MEQ2160307.1"/>
    </source>
</evidence>
<gene>
    <name evidence="1" type="ORF">GOODEAATRI_032316</name>
</gene>
<accession>A0ABV0MMI1</accession>
<evidence type="ECO:0008006" key="3">
    <source>
        <dbReference type="Google" id="ProtNLM"/>
    </source>
</evidence>
<organism evidence="1 2">
    <name type="scientific">Goodea atripinnis</name>
    <dbReference type="NCBI Taxonomy" id="208336"/>
    <lineage>
        <taxon>Eukaryota</taxon>
        <taxon>Metazoa</taxon>
        <taxon>Chordata</taxon>
        <taxon>Craniata</taxon>
        <taxon>Vertebrata</taxon>
        <taxon>Euteleostomi</taxon>
        <taxon>Actinopterygii</taxon>
        <taxon>Neopterygii</taxon>
        <taxon>Teleostei</taxon>
        <taxon>Neoteleostei</taxon>
        <taxon>Acanthomorphata</taxon>
        <taxon>Ovalentaria</taxon>
        <taxon>Atherinomorphae</taxon>
        <taxon>Cyprinodontiformes</taxon>
        <taxon>Goodeidae</taxon>
        <taxon>Goodea</taxon>
    </lineage>
</organism>
<proteinExistence type="predicted"/>
<comment type="caution">
    <text evidence="1">The sequence shown here is derived from an EMBL/GenBank/DDBJ whole genome shotgun (WGS) entry which is preliminary data.</text>
</comment>